<dbReference type="Pfam" id="PF01743">
    <property type="entry name" value="PolyA_pol"/>
    <property type="match status" value="1"/>
</dbReference>
<reference evidence="12 13" key="1">
    <citation type="journal article" date="2002" name="Int. J. Syst. Evol. Microbiol.">
        <title>Sphingopyxis witflariensis sp. nov., isolated from activated sludge.</title>
        <authorList>
            <person name="Kampfer P."/>
            <person name="Witzenberger R."/>
            <person name="Denner E.B."/>
            <person name="Busse H.J."/>
            <person name="Neef A."/>
        </authorList>
    </citation>
    <scope>NUCLEOTIDE SEQUENCE [LARGE SCALE GENOMIC DNA]</scope>
    <source>
        <strain evidence="12 13">DSM 14551</strain>
    </source>
</reference>
<dbReference type="Proteomes" id="UP000197097">
    <property type="component" value="Unassembled WGS sequence"/>
</dbReference>
<evidence type="ECO:0000256" key="9">
    <source>
        <dbReference type="SAM" id="MobiDB-lite"/>
    </source>
</evidence>
<evidence type="ECO:0000256" key="8">
    <source>
        <dbReference type="RuleBase" id="RU003953"/>
    </source>
</evidence>
<evidence type="ECO:0000313" key="12">
    <source>
        <dbReference type="EMBL" id="OWQ96607.1"/>
    </source>
</evidence>
<dbReference type="Pfam" id="PF12627">
    <property type="entry name" value="PolyA_pol_RNAbd"/>
    <property type="match status" value="1"/>
</dbReference>
<keyword evidence="6" id="KW-0547">Nucleotide-binding</keyword>
<keyword evidence="8" id="KW-0694">RNA-binding</keyword>
<evidence type="ECO:0000256" key="7">
    <source>
        <dbReference type="ARBA" id="ARBA00022842"/>
    </source>
</evidence>
<dbReference type="GO" id="GO:0000049">
    <property type="term" value="F:tRNA binding"/>
    <property type="evidence" value="ECO:0007669"/>
    <property type="project" value="TreeGrafter"/>
</dbReference>
<dbReference type="GO" id="GO:0016779">
    <property type="term" value="F:nucleotidyltransferase activity"/>
    <property type="evidence" value="ECO:0007669"/>
    <property type="project" value="UniProtKB-KW"/>
</dbReference>
<dbReference type="OrthoDB" id="9805698at2"/>
<dbReference type="GO" id="GO:0046872">
    <property type="term" value="F:metal ion binding"/>
    <property type="evidence" value="ECO:0007669"/>
    <property type="project" value="UniProtKB-KW"/>
</dbReference>
<evidence type="ECO:0000259" key="10">
    <source>
        <dbReference type="Pfam" id="PF01743"/>
    </source>
</evidence>
<dbReference type="Gene3D" id="1.10.3090.10">
    <property type="entry name" value="cca-adding enzyme, domain 2"/>
    <property type="match status" value="1"/>
</dbReference>
<name>A0A246JU71_9SPHN</name>
<keyword evidence="5" id="KW-0479">Metal-binding</keyword>
<evidence type="ECO:0000313" key="13">
    <source>
        <dbReference type="Proteomes" id="UP000197097"/>
    </source>
</evidence>
<dbReference type="SUPFAM" id="SSF81891">
    <property type="entry name" value="Poly A polymerase C-terminal region-like"/>
    <property type="match status" value="1"/>
</dbReference>
<dbReference type="PANTHER" id="PTHR46173">
    <property type="entry name" value="CCA TRNA NUCLEOTIDYLTRANSFERASE 1, MITOCHONDRIAL"/>
    <property type="match status" value="1"/>
</dbReference>
<evidence type="ECO:0000256" key="4">
    <source>
        <dbReference type="ARBA" id="ARBA00022695"/>
    </source>
</evidence>
<keyword evidence="3" id="KW-0819">tRNA processing</keyword>
<dbReference type="InterPro" id="IPR043519">
    <property type="entry name" value="NT_sf"/>
</dbReference>
<proteinExistence type="inferred from homology"/>
<comment type="cofactor">
    <cofactor evidence="1">
        <name>Mg(2+)</name>
        <dbReference type="ChEBI" id="CHEBI:18420"/>
    </cofactor>
</comment>
<dbReference type="Gene3D" id="3.30.460.10">
    <property type="entry name" value="Beta Polymerase, domain 2"/>
    <property type="match status" value="1"/>
</dbReference>
<gene>
    <name evidence="12" type="ORF">CDQ91_11115</name>
</gene>
<comment type="similarity">
    <text evidence="8">Belongs to the tRNA nucleotidyltransferase/poly(A) polymerase family.</text>
</comment>
<keyword evidence="7" id="KW-0460">Magnesium</keyword>
<protein>
    <submittedName>
        <fullName evidence="12">Polynucleotide adenylyltransferase</fullName>
    </submittedName>
</protein>
<dbReference type="GO" id="GO:0008033">
    <property type="term" value="P:tRNA processing"/>
    <property type="evidence" value="ECO:0007669"/>
    <property type="project" value="UniProtKB-KW"/>
</dbReference>
<sequence>MAGATDLGRDGGNHHQSGAADAGGLAPVTVLPNAEWRTRPGLRRIVAALSADGDTVKIVGGAVRDTLLGLAVSDIDMATPLLPDEVMRRLTAADIKVIPTGIAHGTVTAIASGDHHEITTLRRDVETDGRRATVAFADDWREDAARRDFTINALYADPETGAVDDWFGGLADLAAGRVAFIGDAATRIAEDHLRILRFYRFAARFGRGELDAVSHDAVIAARQSLKSLSRERIADELLKILALPDPRAIVGQMATDGIFEVLLPELDADFAAVFDRLLANETETAVEPASLRRLSALLPADPAIAEQVASRLRLSTRQKKHLAAIARHRSDIVRPARQLAHAIGTDGARDIRLLSGDRASARAAVDALDGWEVPALPLKGGDIVARGVTVGPDVARILKAVEAAWVAEDFPGAARAAELADQMIGRTSD</sequence>
<evidence type="ECO:0000256" key="6">
    <source>
        <dbReference type="ARBA" id="ARBA00022741"/>
    </source>
</evidence>
<evidence type="ECO:0000256" key="2">
    <source>
        <dbReference type="ARBA" id="ARBA00022679"/>
    </source>
</evidence>
<dbReference type="PANTHER" id="PTHR46173:SF1">
    <property type="entry name" value="CCA TRNA NUCLEOTIDYLTRANSFERASE 1, MITOCHONDRIAL"/>
    <property type="match status" value="1"/>
</dbReference>
<evidence type="ECO:0000256" key="5">
    <source>
        <dbReference type="ARBA" id="ARBA00022723"/>
    </source>
</evidence>
<dbReference type="InterPro" id="IPR050264">
    <property type="entry name" value="Bact_CCA-adding_enz_type3_sf"/>
</dbReference>
<evidence type="ECO:0000256" key="1">
    <source>
        <dbReference type="ARBA" id="ARBA00001946"/>
    </source>
</evidence>
<accession>A0A246JU71</accession>
<keyword evidence="13" id="KW-1185">Reference proteome</keyword>
<comment type="caution">
    <text evidence="12">The sequence shown here is derived from an EMBL/GenBank/DDBJ whole genome shotgun (WGS) entry which is preliminary data.</text>
</comment>
<dbReference type="AlphaFoldDB" id="A0A246JU71"/>
<dbReference type="CDD" id="cd05398">
    <property type="entry name" value="NT_ClassII-CCAase"/>
    <property type="match status" value="1"/>
</dbReference>
<organism evidence="12 13">
    <name type="scientific">Sphingopyxis witflariensis</name>
    <dbReference type="NCBI Taxonomy" id="173675"/>
    <lineage>
        <taxon>Bacteria</taxon>
        <taxon>Pseudomonadati</taxon>
        <taxon>Pseudomonadota</taxon>
        <taxon>Alphaproteobacteria</taxon>
        <taxon>Sphingomonadales</taxon>
        <taxon>Sphingomonadaceae</taxon>
        <taxon>Sphingopyxis</taxon>
    </lineage>
</organism>
<feature type="domain" description="Poly A polymerase head" evidence="10">
    <location>
        <begin position="58"/>
        <end position="178"/>
    </location>
</feature>
<dbReference type="InterPro" id="IPR032828">
    <property type="entry name" value="PolyA_RNA-bd"/>
</dbReference>
<dbReference type="SUPFAM" id="SSF81301">
    <property type="entry name" value="Nucleotidyltransferase"/>
    <property type="match status" value="1"/>
</dbReference>
<dbReference type="InterPro" id="IPR002646">
    <property type="entry name" value="PolA_pol_head_dom"/>
</dbReference>
<dbReference type="EMBL" id="NISJ01000005">
    <property type="protein sequence ID" value="OWQ96607.1"/>
    <property type="molecule type" value="Genomic_DNA"/>
</dbReference>
<keyword evidence="2 8" id="KW-0808">Transferase</keyword>
<dbReference type="GO" id="GO:0000166">
    <property type="term" value="F:nucleotide binding"/>
    <property type="evidence" value="ECO:0007669"/>
    <property type="project" value="UniProtKB-KW"/>
</dbReference>
<keyword evidence="4 12" id="KW-0548">Nucleotidyltransferase</keyword>
<feature type="region of interest" description="Disordered" evidence="9">
    <location>
        <begin position="1"/>
        <end position="24"/>
    </location>
</feature>
<evidence type="ECO:0000256" key="3">
    <source>
        <dbReference type="ARBA" id="ARBA00022694"/>
    </source>
</evidence>
<feature type="domain" description="tRNA nucleotidyltransferase/poly(A) polymerase RNA and SrmB- binding" evidence="11">
    <location>
        <begin position="216"/>
        <end position="268"/>
    </location>
</feature>
<evidence type="ECO:0000259" key="11">
    <source>
        <dbReference type="Pfam" id="PF12627"/>
    </source>
</evidence>